<dbReference type="EMBL" id="KV878888">
    <property type="protein sequence ID" value="OJJ89344.1"/>
    <property type="molecule type" value="Genomic_DNA"/>
</dbReference>
<protein>
    <submittedName>
        <fullName evidence="1">Uncharacterized protein</fullName>
    </submittedName>
</protein>
<organism evidence="1 2">
    <name type="scientific">Aspergillus glaucus CBS 516.65</name>
    <dbReference type="NCBI Taxonomy" id="1160497"/>
    <lineage>
        <taxon>Eukaryota</taxon>
        <taxon>Fungi</taxon>
        <taxon>Dikarya</taxon>
        <taxon>Ascomycota</taxon>
        <taxon>Pezizomycotina</taxon>
        <taxon>Eurotiomycetes</taxon>
        <taxon>Eurotiomycetidae</taxon>
        <taxon>Eurotiales</taxon>
        <taxon>Aspergillaceae</taxon>
        <taxon>Aspergillus</taxon>
        <taxon>Aspergillus subgen. Aspergillus</taxon>
    </lineage>
</organism>
<dbReference type="RefSeq" id="XP_022406006.1">
    <property type="nucleotide sequence ID" value="XM_022548058.1"/>
</dbReference>
<gene>
    <name evidence="1" type="ORF">ASPGLDRAFT_54004</name>
</gene>
<dbReference type="VEuPathDB" id="FungiDB:ASPGLDRAFT_54004"/>
<dbReference type="OrthoDB" id="5401170at2759"/>
<accession>A0A1L9VZJ6</accession>
<evidence type="ECO:0000313" key="1">
    <source>
        <dbReference type="EMBL" id="OJJ89344.1"/>
    </source>
</evidence>
<name>A0A1L9VZJ6_ASPGL</name>
<dbReference type="GeneID" id="34464319"/>
<sequence>MPDKVFFSSSFIGRQIRFDNEQPSEWVLAEKLSEEVHQEDKCNARIFGPFSISLGVFSCKYVDSDELMTMKIMMQYLKIPYAGSKFEPAQERQKQATSIFPLNTSVEFEARKKLAANGCTSAPVLHNYKVDQQDDSSFAPGWIHNLHAD</sequence>
<reference evidence="2" key="1">
    <citation type="journal article" date="2017" name="Genome Biol.">
        <title>Comparative genomics reveals high biological diversity and specific adaptations in the industrially and medically important fungal genus Aspergillus.</title>
        <authorList>
            <person name="de Vries R.P."/>
            <person name="Riley R."/>
            <person name="Wiebenga A."/>
            <person name="Aguilar-Osorio G."/>
            <person name="Amillis S."/>
            <person name="Uchima C.A."/>
            <person name="Anderluh G."/>
            <person name="Asadollahi M."/>
            <person name="Askin M."/>
            <person name="Barry K."/>
            <person name="Battaglia E."/>
            <person name="Bayram O."/>
            <person name="Benocci T."/>
            <person name="Braus-Stromeyer S.A."/>
            <person name="Caldana C."/>
            <person name="Canovas D."/>
            <person name="Cerqueira G.C."/>
            <person name="Chen F."/>
            <person name="Chen W."/>
            <person name="Choi C."/>
            <person name="Clum A."/>
            <person name="Dos Santos R.A."/>
            <person name="Damasio A.R."/>
            <person name="Diallinas G."/>
            <person name="Emri T."/>
            <person name="Fekete E."/>
            <person name="Flipphi M."/>
            <person name="Freyberg S."/>
            <person name="Gallo A."/>
            <person name="Gournas C."/>
            <person name="Habgood R."/>
            <person name="Hainaut M."/>
            <person name="Harispe M.L."/>
            <person name="Henrissat B."/>
            <person name="Hilden K.S."/>
            <person name="Hope R."/>
            <person name="Hossain A."/>
            <person name="Karabika E."/>
            <person name="Karaffa L."/>
            <person name="Karanyi Z."/>
            <person name="Krasevec N."/>
            <person name="Kuo A."/>
            <person name="Kusch H."/>
            <person name="LaButti K."/>
            <person name="Lagendijk E.L."/>
            <person name="Lapidus A."/>
            <person name="Levasseur A."/>
            <person name="Lindquist E."/>
            <person name="Lipzen A."/>
            <person name="Logrieco A.F."/>
            <person name="MacCabe A."/>
            <person name="Maekelae M.R."/>
            <person name="Malavazi I."/>
            <person name="Melin P."/>
            <person name="Meyer V."/>
            <person name="Mielnichuk N."/>
            <person name="Miskei M."/>
            <person name="Molnar A.P."/>
            <person name="Mule G."/>
            <person name="Ngan C.Y."/>
            <person name="Orejas M."/>
            <person name="Orosz E."/>
            <person name="Ouedraogo J.P."/>
            <person name="Overkamp K.M."/>
            <person name="Park H.-S."/>
            <person name="Perrone G."/>
            <person name="Piumi F."/>
            <person name="Punt P.J."/>
            <person name="Ram A.F."/>
            <person name="Ramon A."/>
            <person name="Rauscher S."/>
            <person name="Record E."/>
            <person name="Riano-Pachon D.M."/>
            <person name="Robert V."/>
            <person name="Roehrig J."/>
            <person name="Ruller R."/>
            <person name="Salamov A."/>
            <person name="Salih N.S."/>
            <person name="Samson R.A."/>
            <person name="Sandor E."/>
            <person name="Sanguinetti M."/>
            <person name="Schuetze T."/>
            <person name="Sepcic K."/>
            <person name="Shelest E."/>
            <person name="Sherlock G."/>
            <person name="Sophianopoulou V."/>
            <person name="Squina F.M."/>
            <person name="Sun H."/>
            <person name="Susca A."/>
            <person name="Todd R.B."/>
            <person name="Tsang A."/>
            <person name="Unkles S.E."/>
            <person name="van de Wiele N."/>
            <person name="van Rossen-Uffink D."/>
            <person name="Oliveira J.V."/>
            <person name="Vesth T.C."/>
            <person name="Visser J."/>
            <person name="Yu J.-H."/>
            <person name="Zhou M."/>
            <person name="Andersen M.R."/>
            <person name="Archer D.B."/>
            <person name="Baker S.E."/>
            <person name="Benoit I."/>
            <person name="Brakhage A.A."/>
            <person name="Braus G.H."/>
            <person name="Fischer R."/>
            <person name="Frisvad J.C."/>
            <person name="Goldman G.H."/>
            <person name="Houbraken J."/>
            <person name="Oakley B."/>
            <person name="Pocsi I."/>
            <person name="Scazzocchio C."/>
            <person name="Seiboth B."/>
            <person name="vanKuyk P.A."/>
            <person name="Wortman J."/>
            <person name="Dyer P.S."/>
            <person name="Grigoriev I.V."/>
        </authorList>
    </citation>
    <scope>NUCLEOTIDE SEQUENCE [LARGE SCALE GENOMIC DNA]</scope>
    <source>
        <strain evidence="2">CBS 516.65</strain>
    </source>
</reference>
<keyword evidence="2" id="KW-1185">Reference proteome</keyword>
<dbReference type="Proteomes" id="UP000184300">
    <property type="component" value="Unassembled WGS sequence"/>
</dbReference>
<proteinExistence type="predicted"/>
<dbReference type="AlphaFoldDB" id="A0A1L9VZJ6"/>
<dbReference type="STRING" id="1160497.A0A1L9VZJ6"/>
<evidence type="ECO:0000313" key="2">
    <source>
        <dbReference type="Proteomes" id="UP000184300"/>
    </source>
</evidence>